<feature type="domain" description="Peptidase S55" evidence="2">
    <location>
        <begin position="179"/>
        <end position="414"/>
    </location>
</feature>
<dbReference type="Proteomes" id="UP000836597">
    <property type="component" value="Chromosome"/>
</dbReference>
<dbReference type="Pfam" id="PF13180">
    <property type="entry name" value="PDZ_2"/>
    <property type="match status" value="1"/>
</dbReference>
<evidence type="ECO:0000313" key="3">
    <source>
        <dbReference type="EMBL" id="CAA7602106.1"/>
    </source>
</evidence>
<reference evidence="3" key="2">
    <citation type="submission" date="2020-01" db="EMBL/GenBank/DDBJ databases">
        <authorList>
            <person name="Hornung B."/>
        </authorList>
    </citation>
    <scope>NUCLEOTIDE SEQUENCE</scope>
    <source>
        <strain evidence="3">PacBioINE</strain>
    </source>
</reference>
<dbReference type="EMBL" id="CDGJ01000078">
    <property type="protein sequence ID" value="CEJ08051.1"/>
    <property type="molecule type" value="Genomic_DNA"/>
</dbReference>
<organism evidence="3">
    <name type="scientific">Acididesulfobacillus acetoxydans</name>
    <dbReference type="NCBI Taxonomy" id="1561005"/>
    <lineage>
        <taxon>Bacteria</taxon>
        <taxon>Bacillati</taxon>
        <taxon>Bacillota</taxon>
        <taxon>Clostridia</taxon>
        <taxon>Eubacteriales</taxon>
        <taxon>Peptococcaceae</taxon>
        <taxon>Acididesulfobacillus</taxon>
    </lineage>
</organism>
<accession>A0A8S0XC70</accession>
<dbReference type="RefSeq" id="WP_240985534.1">
    <property type="nucleotide sequence ID" value="NZ_CDGJ01000078.1"/>
</dbReference>
<evidence type="ECO:0000256" key="1">
    <source>
        <dbReference type="SAM" id="SignalP"/>
    </source>
</evidence>
<evidence type="ECO:0000259" key="2">
    <source>
        <dbReference type="PROSITE" id="PS51494"/>
    </source>
</evidence>
<dbReference type="NCBIfam" id="TIGR02860">
    <property type="entry name" value="spore_IV_B"/>
    <property type="match status" value="1"/>
</dbReference>
<dbReference type="InterPro" id="IPR009003">
    <property type="entry name" value="Peptidase_S1_PA"/>
</dbReference>
<dbReference type="SUPFAM" id="SSF50494">
    <property type="entry name" value="Trypsin-like serine proteases"/>
    <property type="match status" value="1"/>
</dbReference>
<dbReference type="InterPro" id="IPR036034">
    <property type="entry name" value="PDZ_sf"/>
</dbReference>
<dbReference type="SUPFAM" id="SSF50156">
    <property type="entry name" value="PDZ domain-like"/>
    <property type="match status" value="1"/>
</dbReference>
<feature type="signal peptide" evidence="1">
    <location>
        <begin position="1"/>
        <end position="28"/>
    </location>
</feature>
<evidence type="ECO:0000313" key="4">
    <source>
        <dbReference type="EMBL" id="CEJ08051.1"/>
    </source>
</evidence>
<dbReference type="EMBL" id="LR746496">
    <property type="protein sequence ID" value="CAA7602106.1"/>
    <property type="molecule type" value="Genomic_DNA"/>
</dbReference>
<feature type="chain" id="PRO_5035929143" evidence="1">
    <location>
        <begin position="29"/>
        <end position="414"/>
    </location>
</feature>
<dbReference type="Proteomes" id="UP001071230">
    <property type="component" value="Unassembled WGS sequence"/>
</dbReference>
<keyword evidence="5" id="KW-1185">Reference proteome</keyword>
<gene>
    <name evidence="4" type="ORF">DEACI_2526</name>
    <name evidence="3" type="ORF">DEACI_2778</name>
</gene>
<dbReference type="Pfam" id="PF05580">
    <property type="entry name" value="Peptidase_S55"/>
    <property type="match status" value="1"/>
</dbReference>
<sequence length="414" mass="44830">MKTRRFIVILSLLLCTFLSFNPSIQQLAQFPDFQTQTKLAAPAISGFWSHVIQFNEVPAVKTLAGPTAQTVQLTYKLFGIFPLKSSEVEVMPEMSLVPGGESIGVTLQSKGVMVVGQAPVVGADGKKQFPARDAGIETGDVLLKINQEEVQSDQEVASLVNDAGKSQEGLQITFKHQGQVLVRTVHPVYCPDDNRYRIGLYVRDAAAGVGTLTYYDPATNKYGALGHVINDADTNQKIDVSSGQVVASDIHSIEKGRRGHPGEKVGSFDLGSSFSGTIEKNTRTGIFGTLQGKLKNPYFSKPIPVGWQTEVKTGPAKIYTVLHGEKIGEYSIDIERVMLNRTDSKNMVIRVTDPRLLAETGGIVQGMSGSPIVQNGKLIGAVTHVFVNDSSRGYGVFIENMLRDSGFLREGKAA</sequence>
<evidence type="ECO:0000313" key="5">
    <source>
        <dbReference type="Proteomes" id="UP001071230"/>
    </source>
</evidence>
<keyword evidence="1" id="KW-0732">Signal</keyword>
<reference evidence="4" key="1">
    <citation type="submission" date="2014-11" db="EMBL/GenBank/DDBJ databases">
        <authorList>
            <person name="Hornung B.V."/>
        </authorList>
    </citation>
    <scope>NUCLEOTIDE SEQUENCE</scope>
    <source>
        <strain evidence="4">INE</strain>
    </source>
</reference>
<dbReference type="Gene3D" id="2.30.42.10">
    <property type="match status" value="1"/>
</dbReference>
<dbReference type="InterPro" id="IPR001478">
    <property type="entry name" value="PDZ"/>
</dbReference>
<dbReference type="PROSITE" id="PS51494">
    <property type="entry name" value="SPOIVB"/>
    <property type="match status" value="1"/>
</dbReference>
<dbReference type="KEGG" id="aacx:DEACI_2778"/>
<dbReference type="AlphaFoldDB" id="A0A8S0XC70"/>
<protein>
    <submittedName>
        <fullName evidence="3 4">Stage IV sporulation protein B</fullName>
    </submittedName>
</protein>
<dbReference type="InterPro" id="IPR014219">
    <property type="entry name" value="SpoIVB"/>
</dbReference>
<dbReference type="InterPro" id="IPR008763">
    <property type="entry name" value="Peptidase_S55"/>
</dbReference>
<name>A0A8S0XC70_9FIRM</name>
<proteinExistence type="predicted"/>